<dbReference type="RefSeq" id="WP_198718965.1">
    <property type="nucleotide sequence ID" value="NZ_JAEIKU010000005.1"/>
</dbReference>
<keyword evidence="1" id="KW-1133">Transmembrane helix</keyword>
<keyword evidence="4" id="KW-1185">Reference proteome</keyword>
<dbReference type="Pfam" id="PF05232">
    <property type="entry name" value="BTP"/>
    <property type="match status" value="2"/>
</dbReference>
<gene>
    <name evidence="3" type="ORF">YA0852_17290</name>
</gene>
<name>A0ABS0UJT0_9PSED</name>
<dbReference type="InterPro" id="IPR058208">
    <property type="entry name" value="PACE"/>
</dbReference>
<dbReference type="EMBL" id="JAEILG010000039">
    <property type="protein sequence ID" value="MBI6565849.1"/>
    <property type="molecule type" value="Genomic_DNA"/>
</dbReference>
<dbReference type="NCBIfam" id="NF033665">
    <property type="entry name" value="PACE_efflu_PCE"/>
    <property type="match status" value="1"/>
</dbReference>
<feature type="transmembrane region" description="Helical" evidence="1">
    <location>
        <begin position="12"/>
        <end position="34"/>
    </location>
</feature>
<keyword evidence="1" id="KW-0472">Membrane</keyword>
<sequence length="145" mass="16173">MNPTKSITERVLQALGFEGLALLICTPLLMWVTGRPALEMGAVTLGISLLALSWNVIFNSLFDRLKTRLQLVNGGWTRVLHALLFEGGLILMAVPLIAALMKISLLEAFILDIGVLLFFLPYTYVYHWGYDVLREKIANKTPVTL</sequence>
<evidence type="ECO:0000256" key="1">
    <source>
        <dbReference type="SAM" id="Phobius"/>
    </source>
</evidence>
<protein>
    <submittedName>
        <fullName evidence="3">Multidrug/biocide efflux PACE transporter</fullName>
    </submittedName>
</protein>
<feature type="transmembrane region" description="Helical" evidence="1">
    <location>
        <begin position="83"/>
        <end position="103"/>
    </location>
</feature>
<dbReference type="Proteomes" id="UP000648914">
    <property type="component" value="Unassembled WGS sequence"/>
</dbReference>
<organism evidence="3 4">
    <name type="scientific">Pseudomonas synxantha</name>
    <dbReference type="NCBI Taxonomy" id="47883"/>
    <lineage>
        <taxon>Bacteria</taxon>
        <taxon>Pseudomonadati</taxon>
        <taxon>Pseudomonadota</taxon>
        <taxon>Gammaproteobacteria</taxon>
        <taxon>Pseudomonadales</taxon>
        <taxon>Pseudomonadaceae</taxon>
        <taxon>Pseudomonas</taxon>
    </lineage>
</organism>
<keyword evidence="1" id="KW-0812">Transmembrane</keyword>
<dbReference type="NCBIfam" id="NF033664">
    <property type="entry name" value="PACE_transport"/>
    <property type="match status" value="1"/>
</dbReference>
<evidence type="ECO:0000313" key="3">
    <source>
        <dbReference type="EMBL" id="MBI6565849.1"/>
    </source>
</evidence>
<feature type="transmembrane region" description="Helical" evidence="1">
    <location>
        <begin position="109"/>
        <end position="130"/>
    </location>
</feature>
<dbReference type="InterPro" id="IPR007896">
    <property type="entry name" value="BTP_bacteria"/>
</dbReference>
<comment type="caution">
    <text evidence="3">The sequence shown here is derived from an EMBL/GenBank/DDBJ whole genome shotgun (WGS) entry which is preliminary data.</text>
</comment>
<reference evidence="3 4" key="1">
    <citation type="submission" date="2020-12" db="EMBL/GenBank/DDBJ databases">
        <title>Comparative genomic insights into the epidemiology and virulence of plant pathogenic Pseudomonads from Turkey.</title>
        <authorList>
            <person name="Dillon M."/>
            <person name="Ruiz-Bedoya T."/>
            <person name="Bendalovic-Torma C."/>
            <person name="Guttman K.M."/>
            <person name="Kwak H."/>
            <person name="Middleton M.A."/>
            <person name="Wang P.W."/>
            <person name="Horuz S."/>
            <person name="Aysan Y."/>
            <person name="Guttman D.S."/>
        </authorList>
    </citation>
    <scope>NUCLEOTIDE SEQUENCE [LARGE SCALE GENOMIC DNA]</scope>
    <source>
        <strain evidence="3 4">S5_IA_2b</strain>
    </source>
</reference>
<evidence type="ECO:0000313" key="4">
    <source>
        <dbReference type="Proteomes" id="UP000648914"/>
    </source>
</evidence>
<proteinExistence type="predicted"/>
<accession>A0ABS0UJT0</accession>
<feature type="transmembrane region" description="Helical" evidence="1">
    <location>
        <begin position="40"/>
        <end position="62"/>
    </location>
</feature>
<feature type="domain" description="Chlorhexidine efflux transporter" evidence="2">
    <location>
        <begin position="76"/>
        <end position="134"/>
    </location>
</feature>
<evidence type="ECO:0000259" key="2">
    <source>
        <dbReference type="Pfam" id="PF05232"/>
    </source>
</evidence>
<feature type="domain" description="Chlorhexidine efflux transporter" evidence="2">
    <location>
        <begin position="5"/>
        <end position="67"/>
    </location>
</feature>